<dbReference type="AlphaFoldDB" id="A0A238WXD3"/>
<keyword evidence="3" id="KW-1185">Reference proteome</keyword>
<evidence type="ECO:0000313" key="3">
    <source>
        <dbReference type="Proteomes" id="UP000198310"/>
    </source>
</evidence>
<evidence type="ECO:0008006" key="4">
    <source>
        <dbReference type="Google" id="ProtNLM"/>
    </source>
</evidence>
<protein>
    <recommendedName>
        <fullName evidence="4">Lipoprotein</fullName>
    </recommendedName>
</protein>
<proteinExistence type="predicted"/>
<dbReference type="PROSITE" id="PS51257">
    <property type="entry name" value="PROKAR_LIPOPROTEIN"/>
    <property type="match status" value="1"/>
</dbReference>
<evidence type="ECO:0000313" key="2">
    <source>
        <dbReference type="EMBL" id="SNR51156.1"/>
    </source>
</evidence>
<sequence length="199" mass="22112">MKHTLTLLLLGFTLAFTAGCDKDDREETPEPTPEPAMTYSRSIVYHDNGQHRDTTFQAQQLEAYANQDAQQLAIGVHPATTTEGVGFVLDRAKLPTSLTGTYTLKTLRDRTRDADVTYYYDLPESLGGGTILYFSNMQHLTGNLTITSYDAKRHLLSGTYTTTLEGSNDPVVQYSTFPKRKCDITITGTFTNIPLKSVE</sequence>
<dbReference type="Proteomes" id="UP000198310">
    <property type="component" value="Unassembled WGS sequence"/>
</dbReference>
<accession>A0A238WXD3</accession>
<dbReference type="EMBL" id="FZNS01000003">
    <property type="protein sequence ID" value="SNR51156.1"/>
    <property type="molecule type" value="Genomic_DNA"/>
</dbReference>
<organism evidence="2 3">
    <name type="scientific">Hymenobacter mucosus</name>
    <dbReference type="NCBI Taxonomy" id="1411120"/>
    <lineage>
        <taxon>Bacteria</taxon>
        <taxon>Pseudomonadati</taxon>
        <taxon>Bacteroidota</taxon>
        <taxon>Cytophagia</taxon>
        <taxon>Cytophagales</taxon>
        <taxon>Hymenobacteraceae</taxon>
        <taxon>Hymenobacter</taxon>
    </lineage>
</organism>
<keyword evidence="1" id="KW-0732">Signal</keyword>
<evidence type="ECO:0000256" key="1">
    <source>
        <dbReference type="SAM" id="SignalP"/>
    </source>
</evidence>
<reference evidence="3" key="1">
    <citation type="submission" date="2017-06" db="EMBL/GenBank/DDBJ databases">
        <authorList>
            <person name="Varghese N."/>
            <person name="Submissions S."/>
        </authorList>
    </citation>
    <scope>NUCLEOTIDE SEQUENCE [LARGE SCALE GENOMIC DNA]</scope>
    <source>
        <strain evidence="3">DSM 28041</strain>
    </source>
</reference>
<feature type="signal peptide" evidence="1">
    <location>
        <begin position="1"/>
        <end position="18"/>
    </location>
</feature>
<dbReference type="RefSeq" id="WP_089332279.1">
    <property type="nucleotide sequence ID" value="NZ_FZNS01000003.1"/>
</dbReference>
<feature type="chain" id="PRO_5012172793" description="Lipoprotein" evidence="1">
    <location>
        <begin position="19"/>
        <end position="199"/>
    </location>
</feature>
<name>A0A238WXD3_9BACT</name>
<gene>
    <name evidence="2" type="ORF">SAMN06269173_103227</name>
</gene>